<dbReference type="InterPro" id="IPR044068">
    <property type="entry name" value="CB"/>
</dbReference>
<accession>A0A7L4UP63</accession>
<feature type="active site" description="O-(3'-phospho-DNA)-tyrosine intermediate" evidence="9">
    <location>
        <position position="269"/>
    </location>
</feature>
<dbReference type="InterPro" id="IPR004107">
    <property type="entry name" value="Integrase_SAM-like_N"/>
</dbReference>
<comment type="function">
    <text evidence="9">Site-specific tyrosine recombinase, which acts by catalyzing the cutting and rejoining of the recombining DNA molecules. The XerC-XerD complex is essential to convert dimers of the bacterial chromosome into monomers to permit their segregation at cell division. It also contributes to the segregational stability of plasmids.</text>
</comment>
<dbReference type="GO" id="GO:0009037">
    <property type="term" value="F:tyrosine-based site-specific recombinase activity"/>
    <property type="evidence" value="ECO:0007669"/>
    <property type="project" value="UniProtKB-UniRule"/>
</dbReference>
<dbReference type="InterPro" id="IPR010998">
    <property type="entry name" value="Integrase_recombinase_N"/>
</dbReference>
<dbReference type="Gene3D" id="1.10.443.10">
    <property type="entry name" value="Intergrase catalytic core"/>
    <property type="match status" value="1"/>
</dbReference>
<dbReference type="Proteomes" id="UP000251835">
    <property type="component" value="Unassembled WGS sequence"/>
</dbReference>
<evidence type="ECO:0000256" key="9">
    <source>
        <dbReference type="HAMAP-Rule" id="MF_01808"/>
    </source>
</evidence>
<keyword evidence="3 9" id="KW-0132">Cell division</keyword>
<comment type="caution">
    <text evidence="12">The sequence shown here is derived from an EMBL/GenBank/DDBJ whole genome shotgun (WGS) entry which is preliminary data.</text>
</comment>
<evidence type="ECO:0000256" key="7">
    <source>
        <dbReference type="ARBA" id="ARBA00023172"/>
    </source>
</evidence>
<keyword evidence="5 9" id="KW-0229">DNA integration</keyword>
<dbReference type="PROSITE" id="PS51898">
    <property type="entry name" value="TYR_RECOMBINASE"/>
    <property type="match status" value="1"/>
</dbReference>
<organism evidence="12 13">
    <name type="scientific">Balneicella halophila</name>
    <dbReference type="NCBI Taxonomy" id="1537566"/>
    <lineage>
        <taxon>Bacteria</taxon>
        <taxon>Pseudomonadati</taxon>
        <taxon>Bacteroidota</taxon>
        <taxon>Bacteroidia</taxon>
        <taxon>Bacteroidales</taxon>
        <taxon>Balneicellaceae</taxon>
        <taxon>Balneicella</taxon>
    </lineage>
</organism>
<evidence type="ECO:0000313" key="13">
    <source>
        <dbReference type="Proteomes" id="UP000251835"/>
    </source>
</evidence>
<dbReference type="InterPro" id="IPR023009">
    <property type="entry name" value="Tyrosine_recombinase_XerC/XerD"/>
</dbReference>
<dbReference type="PANTHER" id="PTHR30349:SF77">
    <property type="entry name" value="TYROSINE RECOMBINASE XERC"/>
    <property type="match status" value="1"/>
</dbReference>
<feature type="domain" description="Core-binding (CB)" evidence="11">
    <location>
        <begin position="1"/>
        <end position="80"/>
    </location>
</feature>
<dbReference type="GO" id="GO:0051301">
    <property type="term" value="P:cell division"/>
    <property type="evidence" value="ECO:0007669"/>
    <property type="project" value="UniProtKB-KW"/>
</dbReference>
<sequence>MISEFLAYLKYQKRYSPHTVEAYELDLNQFVAWLGGEQLLLTAIHSDIRSWLLKLLKENKSQSTVHRKMSSLKAFYRYQMQQGEMKTNPVSQLTLPKKEKRLPTFLKEKETQALFSQIKYADDFEGERDEMILNLFYGTGMRVSELANLKISAIDYDRKLIKVLGKRNKERLIPLLPFVLNGLRNYIVIRDREVGSNIHLFVSSSNQALNRNQLYYIVKKYLSQVSSALKRSPHVLRHTFATQMLNSGADINALKELLGHSSLAATQVYTHSTQEQLKKDYKQAHPRA</sequence>
<evidence type="ECO:0000313" key="12">
    <source>
        <dbReference type="EMBL" id="PVX50923.1"/>
    </source>
</evidence>
<dbReference type="Pfam" id="PF02899">
    <property type="entry name" value="Phage_int_SAM_1"/>
    <property type="match status" value="1"/>
</dbReference>
<dbReference type="PROSITE" id="PS51900">
    <property type="entry name" value="CB"/>
    <property type="match status" value="1"/>
</dbReference>
<dbReference type="GO" id="GO:0003677">
    <property type="term" value="F:DNA binding"/>
    <property type="evidence" value="ECO:0007669"/>
    <property type="project" value="UniProtKB-UniRule"/>
</dbReference>
<reference evidence="12 13" key="1">
    <citation type="submission" date="2018-05" db="EMBL/GenBank/DDBJ databases">
        <title>Genomic Encyclopedia of Type Strains, Phase IV (KMG-IV): sequencing the most valuable type-strain genomes for metagenomic binning, comparative biology and taxonomic classification.</title>
        <authorList>
            <person name="Goeker M."/>
        </authorList>
    </citation>
    <scope>NUCLEOTIDE SEQUENCE [LARGE SCALE GENOMIC DNA]</scope>
    <source>
        <strain evidence="12 13">DSM 28579</strain>
    </source>
</reference>
<dbReference type="AlphaFoldDB" id="A0A7L4UP63"/>
<feature type="active site" evidence="9">
    <location>
        <position position="237"/>
    </location>
</feature>
<dbReference type="InterPro" id="IPR013762">
    <property type="entry name" value="Integrase-like_cat_sf"/>
</dbReference>
<dbReference type="GO" id="GO:0007059">
    <property type="term" value="P:chromosome segregation"/>
    <property type="evidence" value="ECO:0007669"/>
    <property type="project" value="UniProtKB-UniRule"/>
</dbReference>
<dbReference type="PANTHER" id="PTHR30349">
    <property type="entry name" value="PHAGE INTEGRASE-RELATED"/>
    <property type="match status" value="1"/>
</dbReference>
<dbReference type="Pfam" id="PF00589">
    <property type="entry name" value="Phage_integrase"/>
    <property type="match status" value="1"/>
</dbReference>
<evidence type="ECO:0000256" key="1">
    <source>
        <dbReference type="ARBA" id="ARBA00004496"/>
    </source>
</evidence>
<dbReference type="SUPFAM" id="SSF56349">
    <property type="entry name" value="DNA breaking-rejoining enzymes"/>
    <property type="match status" value="1"/>
</dbReference>
<feature type="active site" evidence="9">
    <location>
        <position position="260"/>
    </location>
</feature>
<evidence type="ECO:0000256" key="5">
    <source>
        <dbReference type="ARBA" id="ARBA00022908"/>
    </source>
</evidence>
<keyword evidence="2 9" id="KW-0963">Cytoplasm</keyword>
<dbReference type="OrthoDB" id="9801717at2"/>
<evidence type="ECO:0000259" key="11">
    <source>
        <dbReference type="PROSITE" id="PS51900"/>
    </source>
</evidence>
<name>A0A7L4UP63_BALHA</name>
<dbReference type="InterPro" id="IPR050090">
    <property type="entry name" value="Tyrosine_recombinase_XerCD"/>
</dbReference>
<evidence type="ECO:0000259" key="10">
    <source>
        <dbReference type="PROSITE" id="PS51898"/>
    </source>
</evidence>
<gene>
    <name evidence="9" type="primary">xerC</name>
    <name evidence="12" type="ORF">C7377_1246</name>
</gene>
<keyword evidence="4 9" id="KW-0159">Chromosome partition</keyword>
<evidence type="ECO:0000256" key="4">
    <source>
        <dbReference type="ARBA" id="ARBA00022829"/>
    </source>
</evidence>
<dbReference type="RefSeq" id="WP_116496473.1">
    <property type="nucleotide sequence ID" value="NZ_QENZ01000004.1"/>
</dbReference>
<evidence type="ECO:0000256" key="2">
    <source>
        <dbReference type="ARBA" id="ARBA00022490"/>
    </source>
</evidence>
<dbReference type="InterPro" id="IPR002104">
    <property type="entry name" value="Integrase_catalytic"/>
</dbReference>
<dbReference type="GO" id="GO:0006313">
    <property type="term" value="P:DNA transposition"/>
    <property type="evidence" value="ECO:0007669"/>
    <property type="project" value="UniProtKB-UniRule"/>
</dbReference>
<dbReference type="HAMAP" id="MF_01808">
    <property type="entry name" value="Recomb_XerC_XerD"/>
    <property type="match status" value="1"/>
</dbReference>
<dbReference type="EMBL" id="QENZ01000004">
    <property type="protein sequence ID" value="PVX50923.1"/>
    <property type="molecule type" value="Genomic_DNA"/>
</dbReference>
<feature type="active site" evidence="9">
    <location>
        <position position="234"/>
    </location>
</feature>
<evidence type="ECO:0000256" key="8">
    <source>
        <dbReference type="ARBA" id="ARBA00023306"/>
    </source>
</evidence>
<keyword evidence="6 9" id="KW-0238">DNA-binding</keyword>
<comment type="subunit">
    <text evidence="9">Forms a cyclic heterotetrameric complex composed of two molecules of XerC and two molecules of XerD.</text>
</comment>
<evidence type="ECO:0000256" key="6">
    <source>
        <dbReference type="ARBA" id="ARBA00023125"/>
    </source>
</evidence>
<feature type="domain" description="Tyr recombinase" evidence="10">
    <location>
        <begin position="101"/>
        <end position="282"/>
    </location>
</feature>
<dbReference type="InterPro" id="IPR011010">
    <property type="entry name" value="DNA_brk_join_enz"/>
</dbReference>
<keyword evidence="7 9" id="KW-0233">DNA recombination</keyword>
<comment type="subcellular location">
    <subcellularLocation>
        <location evidence="1 9">Cytoplasm</location>
    </subcellularLocation>
</comment>
<comment type="similarity">
    <text evidence="9">Belongs to the 'phage' integrase family. XerC subfamily.</text>
</comment>
<proteinExistence type="inferred from homology"/>
<keyword evidence="13" id="KW-1185">Reference proteome</keyword>
<dbReference type="Gene3D" id="1.10.150.130">
    <property type="match status" value="1"/>
</dbReference>
<dbReference type="GO" id="GO:0005737">
    <property type="term" value="C:cytoplasm"/>
    <property type="evidence" value="ECO:0007669"/>
    <property type="project" value="UniProtKB-SubCell"/>
</dbReference>
<keyword evidence="8 9" id="KW-0131">Cell cycle</keyword>
<evidence type="ECO:0000256" key="3">
    <source>
        <dbReference type="ARBA" id="ARBA00022618"/>
    </source>
</evidence>
<protein>
    <recommendedName>
        <fullName evidence="9">Tyrosine recombinase XerC</fullName>
    </recommendedName>
</protein>
<feature type="active site" evidence="9">
    <location>
        <position position="166"/>
    </location>
</feature>
<feature type="active site" evidence="9">
    <location>
        <position position="142"/>
    </location>
</feature>